<dbReference type="CDD" id="cd01170">
    <property type="entry name" value="THZ_kinase"/>
    <property type="match status" value="1"/>
</dbReference>
<dbReference type="InterPro" id="IPR000417">
    <property type="entry name" value="Hyethyz_kinase"/>
</dbReference>
<dbReference type="PRINTS" id="PR01099">
    <property type="entry name" value="HYETHTZKNASE"/>
</dbReference>
<dbReference type="GO" id="GO:0009229">
    <property type="term" value="P:thiamine diphosphate biosynthetic process"/>
    <property type="evidence" value="ECO:0007669"/>
    <property type="project" value="UniProtKB-UniRule"/>
</dbReference>
<protein>
    <recommendedName>
        <fullName evidence="11">Hydroxyethylthiazole kinase</fullName>
        <ecNumber evidence="11">2.7.1.50</ecNumber>
    </recommendedName>
    <alternativeName>
        <fullName evidence="11">4-methyl-5-beta-hydroxyethylthiazole kinase</fullName>
        <shortName evidence="11">TH kinase</shortName>
        <shortName evidence="11">Thz kinase</shortName>
    </alternativeName>
</protein>
<evidence type="ECO:0000256" key="7">
    <source>
        <dbReference type="ARBA" id="ARBA00022777"/>
    </source>
</evidence>
<dbReference type="PIRSF" id="PIRSF000513">
    <property type="entry name" value="Thz_kinase"/>
    <property type="match status" value="1"/>
</dbReference>
<evidence type="ECO:0000256" key="4">
    <source>
        <dbReference type="ARBA" id="ARBA00022679"/>
    </source>
</evidence>
<dbReference type="Pfam" id="PF02110">
    <property type="entry name" value="HK"/>
    <property type="match status" value="1"/>
</dbReference>
<comment type="catalytic activity">
    <reaction evidence="1 11">
        <text>5-(2-hydroxyethyl)-4-methylthiazole + ATP = 4-methyl-5-(2-phosphooxyethyl)-thiazole + ADP + H(+)</text>
        <dbReference type="Rhea" id="RHEA:24212"/>
        <dbReference type="ChEBI" id="CHEBI:15378"/>
        <dbReference type="ChEBI" id="CHEBI:17957"/>
        <dbReference type="ChEBI" id="CHEBI:30616"/>
        <dbReference type="ChEBI" id="CHEBI:58296"/>
        <dbReference type="ChEBI" id="CHEBI:456216"/>
        <dbReference type="EC" id="2.7.1.50"/>
    </reaction>
</comment>
<evidence type="ECO:0000313" key="13">
    <source>
        <dbReference type="Proteomes" id="UP000183002"/>
    </source>
</evidence>
<accession>A0A1H8MIR3</accession>
<evidence type="ECO:0000256" key="6">
    <source>
        <dbReference type="ARBA" id="ARBA00022741"/>
    </source>
</evidence>
<evidence type="ECO:0000256" key="5">
    <source>
        <dbReference type="ARBA" id="ARBA00022723"/>
    </source>
</evidence>
<keyword evidence="7 11" id="KW-0418">Kinase</keyword>
<dbReference type="GO" id="GO:0000287">
    <property type="term" value="F:magnesium ion binding"/>
    <property type="evidence" value="ECO:0007669"/>
    <property type="project" value="UniProtKB-UniRule"/>
</dbReference>
<gene>
    <name evidence="11" type="primary">thiM</name>
    <name evidence="12" type="ORF">SAMN05216227_105611</name>
</gene>
<evidence type="ECO:0000256" key="2">
    <source>
        <dbReference type="ARBA" id="ARBA00001946"/>
    </source>
</evidence>
<feature type="binding site" evidence="11">
    <location>
        <position position="141"/>
    </location>
    <ligand>
        <name>ATP</name>
        <dbReference type="ChEBI" id="CHEBI:30616"/>
    </ligand>
</feature>
<dbReference type="EMBL" id="FOCO01000056">
    <property type="protein sequence ID" value="SEO17332.1"/>
    <property type="molecule type" value="Genomic_DNA"/>
</dbReference>
<evidence type="ECO:0000256" key="8">
    <source>
        <dbReference type="ARBA" id="ARBA00022840"/>
    </source>
</evidence>
<comment type="pathway">
    <text evidence="3 11">Cofactor biosynthesis; thiamine diphosphate biosynthesis; 4-methyl-5-(2-phosphoethyl)-thiazole from 5-(2-hydroxyethyl)-4-methylthiazole: step 1/1.</text>
</comment>
<evidence type="ECO:0000256" key="9">
    <source>
        <dbReference type="ARBA" id="ARBA00022842"/>
    </source>
</evidence>
<proteinExistence type="inferred from homology"/>
<dbReference type="STRING" id="1077947.SAMN05216227_105611"/>
<keyword evidence="4 11" id="KW-0808">Transferase</keyword>
<keyword evidence="6 11" id="KW-0547">Nucleotide-binding</keyword>
<dbReference type="AlphaFoldDB" id="A0A1H8MIR3"/>
<dbReference type="NCBIfam" id="NF006830">
    <property type="entry name" value="PRK09355.1"/>
    <property type="match status" value="1"/>
</dbReference>
<keyword evidence="13" id="KW-1185">Reference proteome</keyword>
<evidence type="ECO:0000256" key="3">
    <source>
        <dbReference type="ARBA" id="ARBA00004868"/>
    </source>
</evidence>
<keyword evidence="10 11" id="KW-0784">Thiamine biosynthesis</keyword>
<reference evidence="12 13" key="1">
    <citation type="submission" date="2016-10" db="EMBL/GenBank/DDBJ databases">
        <authorList>
            <person name="de Groot N.N."/>
        </authorList>
    </citation>
    <scope>NUCLEOTIDE SEQUENCE [LARGE SCALE GENOMIC DNA]</scope>
    <source>
        <strain evidence="12 13">CGMCC 1.10836</strain>
    </source>
</reference>
<organism evidence="12 13">
    <name type="scientific">Pseudorhodobacter antarcticus</name>
    <dbReference type="NCBI Taxonomy" id="1077947"/>
    <lineage>
        <taxon>Bacteria</taxon>
        <taxon>Pseudomonadati</taxon>
        <taxon>Pseudomonadota</taxon>
        <taxon>Alphaproteobacteria</taxon>
        <taxon>Rhodobacterales</taxon>
        <taxon>Paracoccaceae</taxon>
        <taxon>Pseudorhodobacter</taxon>
    </lineage>
</organism>
<evidence type="ECO:0000256" key="1">
    <source>
        <dbReference type="ARBA" id="ARBA00001771"/>
    </source>
</evidence>
<dbReference type="NCBIfam" id="TIGR00694">
    <property type="entry name" value="thiM"/>
    <property type="match status" value="1"/>
</dbReference>
<dbReference type="EC" id="2.7.1.50" evidence="11"/>
<comment type="similarity">
    <text evidence="11">Belongs to the Thz kinase family.</text>
</comment>
<dbReference type="SUPFAM" id="SSF53613">
    <property type="entry name" value="Ribokinase-like"/>
    <property type="match status" value="1"/>
</dbReference>
<dbReference type="HAMAP" id="MF_00228">
    <property type="entry name" value="Thz_kinase"/>
    <property type="match status" value="1"/>
</dbReference>
<name>A0A1H8MIR3_9RHOB</name>
<comment type="function">
    <text evidence="11">Catalyzes the phosphorylation of the hydroxyl group of 4-methyl-5-beta-hydroxyethylthiazole (THZ).</text>
</comment>
<feature type="binding site" evidence="11">
    <location>
        <position position="187"/>
    </location>
    <ligand>
        <name>ATP</name>
        <dbReference type="ChEBI" id="CHEBI:30616"/>
    </ligand>
</feature>
<dbReference type="UniPathway" id="UPA00060">
    <property type="reaction ID" value="UER00139"/>
</dbReference>
<dbReference type="InterPro" id="IPR029056">
    <property type="entry name" value="Ribokinase-like"/>
</dbReference>
<keyword evidence="8 11" id="KW-0067">ATP-binding</keyword>
<dbReference type="Gene3D" id="3.40.1190.20">
    <property type="match status" value="1"/>
</dbReference>
<keyword evidence="5 11" id="KW-0479">Metal-binding</keyword>
<feature type="binding site" evidence="11">
    <location>
        <position position="214"/>
    </location>
    <ligand>
        <name>substrate</name>
    </ligand>
</feature>
<dbReference type="GO" id="GO:0005524">
    <property type="term" value="F:ATP binding"/>
    <property type="evidence" value="ECO:0007669"/>
    <property type="project" value="UniProtKB-UniRule"/>
</dbReference>
<dbReference type="GO" id="GO:0004417">
    <property type="term" value="F:hydroxyethylthiazole kinase activity"/>
    <property type="evidence" value="ECO:0007669"/>
    <property type="project" value="UniProtKB-UniRule"/>
</dbReference>
<keyword evidence="9 11" id="KW-0460">Magnesium</keyword>
<dbReference type="Proteomes" id="UP000183002">
    <property type="component" value="Unassembled WGS sequence"/>
</dbReference>
<dbReference type="GO" id="GO:0009228">
    <property type="term" value="P:thiamine biosynthetic process"/>
    <property type="evidence" value="ECO:0007669"/>
    <property type="project" value="UniProtKB-KW"/>
</dbReference>
<evidence type="ECO:0000256" key="10">
    <source>
        <dbReference type="ARBA" id="ARBA00022977"/>
    </source>
</evidence>
<comment type="cofactor">
    <cofactor evidence="2 11">
        <name>Mg(2+)</name>
        <dbReference type="ChEBI" id="CHEBI:18420"/>
    </cofactor>
</comment>
<evidence type="ECO:0000256" key="11">
    <source>
        <dbReference type="HAMAP-Rule" id="MF_00228"/>
    </source>
</evidence>
<evidence type="ECO:0000313" key="12">
    <source>
        <dbReference type="EMBL" id="SEO17332.1"/>
    </source>
</evidence>
<sequence>MPPSPVMAMAGLPLAPCAQRGSLMDDTGTSLAKMRATAPLVHQITNYVAMNIAANVALAAGASPAMVHAREEVVEFAGLAQALCVNIGTLDAAWAEAMEMAAQAIAASGRPWVLDPVGVGATQFRRDVCARLMALRPTVIRGNASEILALAGLGGAGRGADSADPVAAAEACARDLAARCGAVVAVSGPVDYVTDGVQSFRVANGDALMPRVTALGCSLNGVIAAFLVGQPALPATVAALAYFGLAGERAAQVANGPGSFQVAFLDALYALTPQDVTAGAQVSCA</sequence>
<feature type="binding site" evidence="11">
    <location>
        <position position="66"/>
    </location>
    <ligand>
        <name>substrate</name>
    </ligand>
</feature>